<dbReference type="InterPro" id="IPR002347">
    <property type="entry name" value="SDR_fam"/>
</dbReference>
<evidence type="ECO:0000256" key="3">
    <source>
        <dbReference type="SAM" id="Phobius"/>
    </source>
</evidence>
<dbReference type="InterPro" id="IPR036291">
    <property type="entry name" value="NAD(P)-bd_dom_sf"/>
</dbReference>
<keyword evidence="3" id="KW-0812">Transmembrane</keyword>
<evidence type="ECO:0008006" key="6">
    <source>
        <dbReference type="Google" id="ProtNLM"/>
    </source>
</evidence>
<protein>
    <recommendedName>
        <fullName evidence="6">Tropinone reductase-like protein</fullName>
    </recommendedName>
</protein>
<dbReference type="PRINTS" id="PR00081">
    <property type="entry name" value="GDHRDH"/>
</dbReference>
<accession>A0ABC8T6I8</accession>
<evidence type="ECO:0000256" key="1">
    <source>
        <dbReference type="ARBA" id="ARBA00022857"/>
    </source>
</evidence>
<keyword evidence="5" id="KW-1185">Reference proteome</keyword>
<keyword evidence="1" id="KW-0521">NADP</keyword>
<reference evidence="4 5" key="1">
    <citation type="submission" date="2024-02" db="EMBL/GenBank/DDBJ databases">
        <authorList>
            <person name="Vignale AGUSTIN F."/>
            <person name="Sosa J E."/>
            <person name="Modenutti C."/>
        </authorList>
    </citation>
    <scope>NUCLEOTIDE SEQUENCE [LARGE SCALE GENOMIC DNA]</scope>
</reference>
<organism evidence="4 5">
    <name type="scientific">Ilex paraguariensis</name>
    <name type="common">yerba mate</name>
    <dbReference type="NCBI Taxonomy" id="185542"/>
    <lineage>
        <taxon>Eukaryota</taxon>
        <taxon>Viridiplantae</taxon>
        <taxon>Streptophyta</taxon>
        <taxon>Embryophyta</taxon>
        <taxon>Tracheophyta</taxon>
        <taxon>Spermatophyta</taxon>
        <taxon>Magnoliopsida</taxon>
        <taxon>eudicotyledons</taxon>
        <taxon>Gunneridae</taxon>
        <taxon>Pentapetalae</taxon>
        <taxon>asterids</taxon>
        <taxon>campanulids</taxon>
        <taxon>Aquifoliales</taxon>
        <taxon>Aquifoliaceae</taxon>
        <taxon>Ilex</taxon>
    </lineage>
</organism>
<dbReference type="SUPFAM" id="SSF51735">
    <property type="entry name" value="NAD(P)-binding Rossmann-fold domains"/>
    <property type="match status" value="1"/>
</dbReference>
<gene>
    <name evidence="4" type="ORF">ILEXP_LOCUS34130</name>
</gene>
<dbReference type="GO" id="GO:0016491">
    <property type="term" value="F:oxidoreductase activity"/>
    <property type="evidence" value="ECO:0007669"/>
    <property type="project" value="UniProtKB-KW"/>
</dbReference>
<comment type="caution">
    <text evidence="4">The sequence shown here is derived from an EMBL/GenBank/DDBJ whole genome shotgun (WGS) entry which is preliminary data.</text>
</comment>
<dbReference type="Gene3D" id="3.40.50.720">
    <property type="entry name" value="NAD(P)-binding Rossmann-like Domain"/>
    <property type="match status" value="1"/>
</dbReference>
<sequence length="167" mass="18124">VNNVGTNIRKPTTEYTAEEYSMLMATNFESAYHLCQLTHPLLTASGNGSVVFISSVAGLVNVFSGSIYGASKGAMNQLTKNLACEWAKDKIRVNCVAPWYIKTSLVEHLLENKEFLKNLVSRTPLRRPGEPEEVSSLVAYLCLPGASYITGQIVAVDGGMTVNGFES</sequence>
<dbReference type="InterPro" id="IPR020904">
    <property type="entry name" value="Sc_DH/Rdtase_CS"/>
</dbReference>
<evidence type="ECO:0000256" key="2">
    <source>
        <dbReference type="ARBA" id="ARBA00023002"/>
    </source>
</evidence>
<dbReference type="EMBL" id="CAUOFW020004295">
    <property type="protein sequence ID" value="CAK9164989.1"/>
    <property type="molecule type" value="Genomic_DNA"/>
</dbReference>
<keyword evidence="3" id="KW-0472">Membrane</keyword>
<evidence type="ECO:0000313" key="4">
    <source>
        <dbReference type="EMBL" id="CAK9164989.1"/>
    </source>
</evidence>
<dbReference type="InterPro" id="IPR045000">
    <property type="entry name" value="TR"/>
</dbReference>
<keyword evidence="3" id="KW-1133">Transmembrane helix</keyword>
<feature type="non-terminal residue" evidence="4">
    <location>
        <position position="1"/>
    </location>
</feature>
<keyword evidence="2" id="KW-0560">Oxidoreductase</keyword>
<dbReference type="Pfam" id="PF13561">
    <property type="entry name" value="adh_short_C2"/>
    <property type="match status" value="1"/>
</dbReference>
<dbReference type="PROSITE" id="PS00061">
    <property type="entry name" value="ADH_SHORT"/>
    <property type="match status" value="1"/>
</dbReference>
<proteinExistence type="predicted"/>
<dbReference type="PANTHER" id="PTHR42898:SF6">
    <property type="entry name" value="NADP-DEPENDENT MANNITOL DEHYDROGENASE"/>
    <property type="match status" value="1"/>
</dbReference>
<dbReference type="AlphaFoldDB" id="A0ABC8T6I8"/>
<dbReference type="Proteomes" id="UP001642360">
    <property type="component" value="Unassembled WGS sequence"/>
</dbReference>
<feature type="transmembrane region" description="Helical" evidence="3">
    <location>
        <begin position="50"/>
        <end position="70"/>
    </location>
</feature>
<name>A0ABC8T6I8_9AQUA</name>
<dbReference type="PANTHER" id="PTHR42898">
    <property type="entry name" value="TROPINONE REDUCTASE"/>
    <property type="match status" value="1"/>
</dbReference>
<evidence type="ECO:0000313" key="5">
    <source>
        <dbReference type="Proteomes" id="UP001642360"/>
    </source>
</evidence>